<dbReference type="EMBL" id="MFIX01000020">
    <property type="protein sequence ID" value="OGG06582.1"/>
    <property type="molecule type" value="Genomic_DNA"/>
</dbReference>
<dbReference type="PROSITE" id="PS51782">
    <property type="entry name" value="LYSM"/>
    <property type="match status" value="2"/>
</dbReference>
<dbReference type="GO" id="GO:0008932">
    <property type="term" value="F:lytic endotransglycosylase activity"/>
    <property type="evidence" value="ECO:0007669"/>
    <property type="project" value="TreeGrafter"/>
</dbReference>
<dbReference type="STRING" id="1817867.A3F83_14415"/>
<feature type="region of interest" description="Disordered" evidence="1">
    <location>
        <begin position="156"/>
        <end position="214"/>
    </location>
</feature>
<dbReference type="SUPFAM" id="SSF69318">
    <property type="entry name" value="Integrin alpha N-terminal domain"/>
    <property type="match status" value="1"/>
</dbReference>
<sequence length="325" mass="35174">MNFKTGVMVITGLGLSILAGCSRGREEDPRGVLAALAGRMAADNDLREVRFADLNGDGQREVILVFGPRELLNFDVYYKGKGEAWELTPMVNDQNNPREFVSTSLDSVRDTGTDGIPEISVSSRLYDGNTMVKELHWHANGYEVVSQRTVLASANAARSAPAETRQTAPAAAVAQSTGKTSQEAKPAAPAKEEVKPKPKPIPPERPSQGTYQVRKGDTIIGIARAIGISTEALESLNGNQLASRGLQIGQRIVVPVPKGKKENVRVRIEKERYEVRKGDSLSSIAKQYGVTVRALKSWNHDIPVDGNIQLGETIVIHLAVVDLSS</sequence>
<protein>
    <recommendedName>
        <fullName evidence="2">LysM domain-containing protein</fullName>
    </recommendedName>
</protein>
<accession>A0A1F5Z3B3</accession>
<feature type="domain" description="LysM" evidence="2">
    <location>
        <begin position="209"/>
        <end position="254"/>
    </location>
</feature>
<feature type="domain" description="LysM" evidence="2">
    <location>
        <begin position="271"/>
        <end position="316"/>
    </location>
</feature>
<dbReference type="CDD" id="cd00118">
    <property type="entry name" value="LysM"/>
    <property type="match status" value="1"/>
</dbReference>
<dbReference type="Pfam" id="PF01476">
    <property type="entry name" value="LysM"/>
    <property type="match status" value="2"/>
</dbReference>
<evidence type="ECO:0000313" key="4">
    <source>
        <dbReference type="Proteomes" id="UP000179129"/>
    </source>
</evidence>
<proteinExistence type="predicted"/>
<dbReference type="InterPro" id="IPR036779">
    <property type="entry name" value="LysM_dom_sf"/>
</dbReference>
<evidence type="ECO:0000256" key="1">
    <source>
        <dbReference type="SAM" id="MobiDB-lite"/>
    </source>
</evidence>
<evidence type="ECO:0000259" key="2">
    <source>
        <dbReference type="PROSITE" id="PS51782"/>
    </source>
</evidence>
<name>A0A1F5Z3B3_9BACT</name>
<dbReference type="InterPro" id="IPR018392">
    <property type="entry name" value="LysM"/>
</dbReference>
<dbReference type="PANTHER" id="PTHR33734">
    <property type="entry name" value="LYSM DOMAIN-CONTAINING GPI-ANCHORED PROTEIN 2"/>
    <property type="match status" value="1"/>
</dbReference>
<dbReference type="SMART" id="SM00257">
    <property type="entry name" value="LysM"/>
    <property type="match status" value="2"/>
</dbReference>
<dbReference type="PROSITE" id="PS51257">
    <property type="entry name" value="PROKAR_LIPOPROTEIN"/>
    <property type="match status" value="1"/>
</dbReference>
<dbReference type="Gene3D" id="3.10.350.10">
    <property type="entry name" value="LysM domain"/>
    <property type="match status" value="2"/>
</dbReference>
<dbReference type="AlphaFoldDB" id="A0A1F5Z3B3"/>
<comment type="caution">
    <text evidence="3">The sequence shown here is derived from an EMBL/GenBank/DDBJ whole genome shotgun (WGS) entry which is preliminary data.</text>
</comment>
<dbReference type="Proteomes" id="UP000179129">
    <property type="component" value="Unassembled WGS sequence"/>
</dbReference>
<reference evidence="3 4" key="1">
    <citation type="journal article" date="2016" name="Nat. Commun.">
        <title>Thousands of microbial genomes shed light on interconnected biogeochemical processes in an aquifer system.</title>
        <authorList>
            <person name="Anantharaman K."/>
            <person name="Brown C.T."/>
            <person name="Hug L.A."/>
            <person name="Sharon I."/>
            <person name="Castelle C.J."/>
            <person name="Probst A.J."/>
            <person name="Thomas B.C."/>
            <person name="Singh A."/>
            <person name="Wilkins M.J."/>
            <person name="Karaoz U."/>
            <person name="Brodie E.L."/>
            <person name="Williams K.H."/>
            <person name="Hubbard S.S."/>
            <person name="Banfield J.F."/>
        </authorList>
    </citation>
    <scope>NUCLEOTIDE SEQUENCE [LARGE SCALE GENOMIC DNA]</scope>
</reference>
<organism evidence="3 4">
    <name type="scientific">Candidatus Glassbacteria bacterium RIFCSPLOWO2_12_FULL_58_11</name>
    <dbReference type="NCBI Taxonomy" id="1817867"/>
    <lineage>
        <taxon>Bacteria</taxon>
        <taxon>Candidatus Glassiibacteriota</taxon>
    </lineage>
</organism>
<gene>
    <name evidence="3" type="ORF">A3F83_14415</name>
</gene>
<evidence type="ECO:0000313" key="3">
    <source>
        <dbReference type="EMBL" id="OGG06582.1"/>
    </source>
</evidence>
<dbReference type="InterPro" id="IPR028994">
    <property type="entry name" value="Integrin_alpha_N"/>
</dbReference>
<dbReference type="PANTHER" id="PTHR33734:SF22">
    <property type="entry name" value="MEMBRANE-BOUND LYTIC MUREIN TRANSGLYCOSYLASE D"/>
    <property type="match status" value="1"/>
</dbReference>
<dbReference type="SUPFAM" id="SSF54106">
    <property type="entry name" value="LysM domain"/>
    <property type="match status" value="2"/>
</dbReference>